<reference evidence="4" key="1">
    <citation type="submission" date="2022-07" db="EMBL/GenBank/DDBJ databases">
        <title>Phylogenomic reconstructions and comparative analyses of Kickxellomycotina fungi.</title>
        <authorList>
            <person name="Reynolds N.K."/>
            <person name="Stajich J.E."/>
            <person name="Barry K."/>
            <person name="Grigoriev I.V."/>
            <person name="Crous P."/>
            <person name="Smith M.E."/>
        </authorList>
    </citation>
    <scope>NUCLEOTIDE SEQUENCE</scope>
    <source>
        <strain evidence="4">NBRC 32514</strain>
    </source>
</reference>
<evidence type="ECO:0000313" key="4">
    <source>
        <dbReference type="EMBL" id="KAJ1721733.1"/>
    </source>
</evidence>
<dbReference type="GO" id="GO:0005783">
    <property type="term" value="C:endoplasmic reticulum"/>
    <property type="evidence" value="ECO:0007669"/>
    <property type="project" value="TreeGrafter"/>
</dbReference>
<dbReference type="SUPFAM" id="SSF48371">
    <property type="entry name" value="ARM repeat"/>
    <property type="match status" value="1"/>
</dbReference>
<keyword evidence="2" id="KW-0677">Repeat</keyword>
<proteinExistence type="inferred from homology"/>
<dbReference type="Pfam" id="PF08609">
    <property type="entry name" value="Fes1"/>
    <property type="match status" value="1"/>
</dbReference>
<dbReference type="Proteomes" id="UP001149813">
    <property type="component" value="Unassembled WGS sequence"/>
</dbReference>
<dbReference type="PANTHER" id="PTHR19316">
    <property type="entry name" value="PROTEIN FOLDING REGULATOR"/>
    <property type="match status" value="1"/>
</dbReference>
<sequence>MDALLKWAILNGATASEDAPQRDAATEAEIKQKKLDPAVIDAILGKPASVQMAECLDAAEHTDTPLSAREIALDDLEMLVENIDNASNLGPLNLWPRIVQLYSDSEPSIRAAALWISGTAVQHNPHAQKVFPGLARALEVLKNTEEDKAVRAKALYCVSSFVRANVAGLTQFVQDKGLEVLVDVAKEKDTVLQQKAFFLMRALVDEAIDEETPEELRPGRHLVDAMVELGAVDAAANAVAQMTSANEPTAFEQVLAFLNAVADATDRGSDAVKESKGVRFALSKADEIFGDWAGEDIARIIG</sequence>
<dbReference type="InterPro" id="IPR016024">
    <property type="entry name" value="ARM-type_fold"/>
</dbReference>
<organism evidence="4 5">
    <name type="scientific">Coemansia erecta</name>
    <dbReference type="NCBI Taxonomy" id="147472"/>
    <lineage>
        <taxon>Eukaryota</taxon>
        <taxon>Fungi</taxon>
        <taxon>Fungi incertae sedis</taxon>
        <taxon>Zoopagomycota</taxon>
        <taxon>Kickxellomycotina</taxon>
        <taxon>Kickxellomycetes</taxon>
        <taxon>Kickxellales</taxon>
        <taxon>Kickxellaceae</taxon>
        <taxon>Coemansia</taxon>
    </lineage>
</organism>
<evidence type="ECO:0000256" key="1">
    <source>
        <dbReference type="ARBA" id="ARBA00011045"/>
    </source>
</evidence>
<dbReference type="InterPro" id="IPR011989">
    <property type="entry name" value="ARM-like"/>
</dbReference>
<dbReference type="GO" id="GO:0000774">
    <property type="term" value="F:adenyl-nucleotide exchange factor activity"/>
    <property type="evidence" value="ECO:0007669"/>
    <property type="project" value="TreeGrafter"/>
</dbReference>
<protein>
    <submittedName>
        <fullName evidence="4">Hsp70 nucleotide exchange factor fes1</fullName>
    </submittedName>
</protein>
<dbReference type="InterPro" id="IPR013918">
    <property type="entry name" value="Nucleotide_exch_fac_Fes1"/>
</dbReference>
<name>A0A9W7Y0G7_9FUNG</name>
<dbReference type="OrthoDB" id="10250458at2759"/>
<dbReference type="InterPro" id="IPR050693">
    <property type="entry name" value="Hsp70_NEF-Inhibitors"/>
</dbReference>
<gene>
    <name evidence="4" type="primary">FES1</name>
    <name evidence="4" type="ORF">LPJ53_003769</name>
</gene>
<accession>A0A9W7Y0G7</accession>
<feature type="domain" description="Nucleotide exchange factor Fes1" evidence="3">
    <location>
        <begin position="1"/>
        <end position="89"/>
    </location>
</feature>
<evidence type="ECO:0000256" key="2">
    <source>
        <dbReference type="ARBA" id="ARBA00022737"/>
    </source>
</evidence>
<dbReference type="AlphaFoldDB" id="A0A9W7Y0G7"/>
<comment type="caution">
    <text evidence="4">The sequence shown here is derived from an EMBL/GenBank/DDBJ whole genome shotgun (WGS) entry which is preliminary data.</text>
</comment>
<dbReference type="EMBL" id="JANBOJ010000152">
    <property type="protein sequence ID" value="KAJ1721733.1"/>
    <property type="molecule type" value="Genomic_DNA"/>
</dbReference>
<dbReference type="PANTHER" id="PTHR19316:SF18">
    <property type="entry name" value="HSP70-BINDING PROTEIN 1"/>
    <property type="match status" value="1"/>
</dbReference>
<keyword evidence="5" id="KW-1185">Reference proteome</keyword>
<evidence type="ECO:0000259" key="3">
    <source>
        <dbReference type="Pfam" id="PF08609"/>
    </source>
</evidence>
<evidence type="ECO:0000313" key="5">
    <source>
        <dbReference type="Proteomes" id="UP001149813"/>
    </source>
</evidence>
<comment type="similarity">
    <text evidence="1">Belongs to the FES1 family.</text>
</comment>
<dbReference type="Gene3D" id="1.25.10.10">
    <property type="entry name" value="Leucine-rich Repeat Variant"/>
    <property type="match status" value="1"/>
</dbReference>